<proteinExistence type="predicted"/>
<dbReference type="EMBL" id="LAZR01046808">
    <property type="protein sequence ID" value="KKK95673.1"/>
    <property type="molecule type" value="Genomic_DNA"/>
</dbReference>
<sequence>MHVAGMKNWFHHMHAPRRRDIVLQTKNIMHDKRFLAILALAILTALIVGFGVWTSMTAEPLDEMFFSPYRY</sequence>
<dbReference type="AlphaFoldDB" id="A0A0F8ZP98"/>
<gene>
    <name evidence="2" type="ORF">LCGC14_2670430</name>
</gene>
<accession>A0A0F8ZP98</accession>
<name>A0A0F8ZP98_9ZZZZ</name>
<reference evidence="2" key="1">
    <citation type="journal article" date="2015" name="Nature">
        <title>Complex archaea that bridge the gap between prokaryotes and eukaryotes.</title>
        <authorList>
            <person name="Spang A."/>
            <person name="Saw J.H."/>
            <person name="Jorgensen S.L."/>
            <person name="Zaremba-Niedzwiedzka K."/>
            <person name="Martijn J."/>
            <person name="Lind A.E."/>
            <person name="van Eijk R."/>
            <person name="Schleper C."/>
            <person name="Guy L."/>
            <person name="Ettema T.J."/>
        </authorList>
    </citation>
    <scope>NUCLEOTIDE SEQUENCE</scope>
</reference>
<evidence type="ECO:0000313" key="2">
    <source>
        <dbReference type="EMBL" id="KKK95673.1"/>
    </source>
</evidence>
<comment type="caution">
    <text evidence="2">The sequence shown here is derived from an EMBL/GenBank/DDBJ whole genome shotgun (WGS) entry which is preliminary data.</text>
</comment>
<organism evidence="2">
    <name type="scientific">marine sediment metagenome</name>
    <dbReference type="NCBI Taxonomy" id="412755"/>
    <lineage>
        <taxon>unclassified sequences</taxon>
        <taxon>metagenomes</taxon>
        <taxon>ecological metagenomes</taxon>
    </lineage>
</organism>
<protein>
    <submittedName>
        <fullName evidence="2">Uncharacterized protein</fullName>
    </submittedName>
</protein>
<evidence type="ECO:0000256" key="1">
    <source>
        <dbReference type="SAM" id="Phobius"/>
    </source>
</evidence>
<feature type="transmembrane region" description="Helical" evidence="1">
    <location>
        <begin position="34"/>
        <end position="56"/>
    </location>
</feature>
<keyword evidence="1" id="KW-1133">Transmembrane helix</keyword>
<keyword evidence="1" id="KW-0472">Membrane</keyword>
<keyword evidence="1" id="KW-0812">Transmembrane</keyword>